<reference evidence="2 3" key="1">
    <citation type="submission" date="2024-02" db="EMBL/GenBank/DDBJ databases">
        <title>complete genome of Flavobacterium ginsenosidimutans Str. YTB16.</title>
        <authorList>
            <person name="Wang Q."/>
        </authorList>
    </citation>
    <scope>NUCLEOTIDE SEQUENCE [LARGE SCALE GENOMIC DNA]</scope>
    <source>
        <strain evidence="2 3">YTB16</strain>
    </source>
</reference>
<dbReference type="InterPro" id="IPR041602">
    <property type="entry name" value="Quercetinase_C"/>
</dbReference>
<dbReference type="InterPro" id="IPR012093">
    <property type="entry name" value="Pirin"/>
</dbReference>
<name>A0ABZ2Q371_9FLAO</name>
<organism evidence="2 3">
    <name type="scientific">Flavobacterium ginsenosidimutans</name>
    <dbReference type="NCBI Taxonomy" id="687844"/>
    <lineage>
        <taxon>Bacteria</taxon>
        <taxon>Pseudomonadati</taxon>
        <taxon>Bacteroidota</taxon>
        <taxon>Flavobacteriia</taxon>
        <taxon>Flavobacteriales</taxon>
        <taxon>Flavobacteriaceae</taxon>
        <taxon>Flavobacterium</taxon>
    </lineage>
</organism>
<evidence type="ECO:0000313" key="3">
    <source>
        <dbReference type="Proteomes" id="UP001447857"/>
    </source>
</evidence>
<dbReference type="PANTHER" id="PTHR43212:SF3">
    <property type="entry name" value="QUERCETIN 2,3-DIOXYGENASE"/>
    <property type="match status" value="1"/>
</dbReference>
<dbReference type="SUPFAM" id="SSF51182">
    <property type="entry name" value="RmlC-like cupins"/>
    <property type="match status" value="1"/>
</dbReference>
<dbReference type="PANTHER" id="PTHR43212">
    <property type="entry name" value="QUERCETIN 2,3-DIOXYGENASE"/>
    <property type="match status" value="1"/>
</dbReference>
<sequence>MFKLIKMIKQIPTQIYKSEARGVFKTENHNCFATFNFADYQDLSRKPFGTLQILNEEILGPNQRINVTVKENTNVVILPLFGGVEYSDNYLKSEFLRVDQVKLVKVSSEMSFEIFNPYENEIVSYLQIDFLQDLQFYQNHSELSEIDFTSRNKMLPLFEIGKNAGFIGVYDARKHGSYTLRNTKNGVFVFVINGAFEVEDRLLEAKDGLSLKKVSAIEWEALSENAVLLVFEVILKQIGI</sequence>
<dbReference type="Proteomes" id="UP001447857">
    <property type="component" value="Chromosome"/>
</dbReference>
<gene>
    <name evidence="2" type="ORF">V6624_17685</name>
</gene>
<accession>A0ABZ2Q371</accession>
<dbReference type="InterPro" id="IPR014710">
    <property type="entry name" value="RmlC-like_jellyroll"/>
</dbReference>
<evidence type="ECO:0000313" key="2">
    <source>
        <dbReference type="EMBL" id="WXK48857.1"/>
    </source>
</evidence>
<dbReference type="InterPro" id="IPR011051">
    <property type="entry name" value="RmlC_Cupin_sf"/>
</dbReference>
<protein>
    <recommendedName>
        <fullName evidence="1">Quercetin 2,3-dioxygenase C-terminal cupin domain-containing protein</fullName>
    </recommendedName>
</protein>
<feature type="domain" description="Quercetin 2,3-dioxygenase C-terminal cupin" evidence="1">
    <location>
        <begin position="169"/>
        <end position="233"/>
    </location>
</feature>
<dbReference type="Pfam" id="PF17954">
    <property type="entry name" value="Pirin_C_2"/>
    <property type="match status" value="1"/>
</dbReference>
<dbReference type="Gene3D" id="2.60.120.10">
    <property type="entry name" value="Jelly Rolls"/>
    <property type="match status" value="2"/>
</dbReference>
<dbReference type="EMBL" id="CP147988">
    <property type="protein sequence ID" value="WXK48857.1"/>
    <property type="molecule type" value="Genomic_DNA"/>
</dbReference>
<proteinExistence type="predicted"/>
<dbReference type="RefSeq" id="WP_338839568.1">
    <property type="nucleotide sequence ID" value="NZ_CP147988.1"/>
</dbReference>
<keyword evidence="3" id="KW-1185">Reference proteome</keyword>
<evidence type="ECO:0000259" key="1">
    <source>
        <dbReference type="Pfam" id="PF17954"/>
    </source>
</evidence>